<evidence type="ECO:0000313" key="4">
    <source>
        <dbReference type="Proteomes" id="UP001319104"/>
    </source>
</evidence>
<reference evidence="3 4" key="1">
    <citation type="submission" date="2021-05" db="EMBL/GenBank/DDBJ databases">
        <authorList>
            <person name="Zhang Z.D."/>
            <person name="Osman G."/>
        </authorList>
    </citation>
    <scope>NUCLEOTIDE SEQUENCE [LARGE SCALE GENOMIC DNA]</scope>
    <source>
        <strain evidence="3 4">KCTC 32217</strain>
    </source>
</reference>
<keyword evidence="4" id="KW-1185">Reference proteome</keyword>
<gene>
    <name evidence="3" type="ORF">KI659_02825</name>
</gene>
<dbReference type="RefSeq" id="WP_213943812.1">
    <property type="nucleotide sequence ID" value="NZ_JAHCMY010000001.1"/>
</dbReference>
<dbReference type="PANTHER" id="PTHR13847">
    <property type="entry name" value="SARCOSINE DEHYDROGENASE-RELATED"/>
    <property type="match status" value="1"/>
</dbReference>
<dbReference type="EMBL" id="JAHCMY010000001">
    <property type="protein sequence ID" value="MBS9522941.1"/>
    <property type="molecule type" value="Genomic_DNA"/>
</dbReference>
<evidence type="ECO:0000256" key="1">
    <source>
        <dbReference type="SAM" id="Phobius"/>
    </source>
</evidence>
<dbReference type="SUPFAM" id="SSF51905">
    <property type="entry name" value="FAD/NAD(P)-binding domain"/>
    <property type="match status" value="1"/>
</dbReference>
<protein>
    <submittedName>
        <fullName evidence="3">FAD-binding oxidoreductase</fullName>
    </submittedName>
</protein>
<proteinExistence type="predicted"/>
<comment type="caution">
    <text evidence="3">The sequence shown here is derived from an EMBL/GenBank/DDBJ whole genome shotgun (WGS) entry which is preliminary data.</text>
</comment>
<dbReference type="InterPro" id="IPR006076">
    <property type="entry name" value="FAD-dep_OxRdtase"/>
</dbReference>
<dbReference type="Pfam" id="PF01266">
    <property type="entry name" value="DAO"/>
    <property type="match status" value="1"/>
</dbReference>
<dbReference type="PANTHER" id="PTHR13847:SF281">
    <property type="entry name" value="FAD DEPENDENT OXIDOREDUCTASE DOMAIN-CONTAINING PROTEIN"/>
    <property type="match status" value="1"/>
</dbReference>
<evidence type="ECO:0000259" key="2">
    <source>
        <dbReference type="Pfam" id="PF01266"/>
    </source>
</evidence>
<feature type="transmembrane region" description="Helical" evidence="1">
    <location>
        <begin position="12"/>
        <end position="31"/>
    </location>
</feature>
<dbReference type="GO" id="GO:0005737">
    <property type="term" value="C:cytoplasm"/>
    <property type="evidence" value="ECO:0007669"/>
    <property type="project" value="TreeGrafter"/>
</dbReference>
<dbReference type="Gene3D" id="3.50.50.60">
    <property type="entry name" value="FAD/NAD(P)-binding domain"/>
    <property type="match status" value="1"/>
</dbReference>
<evidence type="ECO:0000313" key="3">
    <source>
        <dbReference type="EMBL" id="MBS9522941.1"/>
    </source>
</evidence>
<dbReference type="Gene3D" id="3.30.9.10">
    <property type="entry name" value="D-Amino Acid Oxidase, subunit A, domain 2"/>
    <property type="match status" value="1"/>
</dbReference>
<dbReference type="Proteomes" id="UP001319104">
    <property type="component" value="Unassembled WGS sequence"/>
</dbReference>
<name>A0AAP2CGU2_9BACT</name>
<sequence length="374" mass="41888">MLSYWEKKNFINYDFIVVGAGIVGLSTAIHLKVKFPKKSVLVLERGIFPSGASSRNAGFACFGSLTEILDDLYHMDEDEVLELVARRFSGLSEIREVFGDHELGYESLGGYEMFREEDHRSLEKIYLVNSLLKDLFGEDVFHMEKNVKKFGFSPAVKAVVRNDLEGQLDSGKFLKALWRKCHSLDVQLLTGAEVTGIDRENGIVKVDNPVYSSQIEFFGQKIAICTNAFTKQLLPEIDMKPGRGTVLVSEPIPGLAWKGAFHFDKGYTYFRNVEDRLLIGGGRNMAFEDEETDIFGVNQVIKDYLVKLTNEVIFPGQSVKFEMEWSGIMAFGSNKTPVVQKLDECTGVAIRMGGMGVAIGWQAAKELVNLFEKA</sequence>
<dbReference type="AlphaFoldDB" id="A0AAP2CGU2"/>
<keyword evidence="1" id="KW-1133">Transmembrane helix</keyword>
<accession>A0AAP2CGU2</accession>
<feature type="domain" description="FAD dependent oxidoreductase" evidence="2">
    <location>
        <begin position="14"/>
        <end position="369"/>
    </location>
</feature>
<organism evidence="3 4">
    <name type="scientific">Litoribacter ruber</name>
    <dbReference type="NCBI Taxonomy" id="702568"/>
    <lineage>
        <taxon>Bacteria</taxon>
        <taxon>Pseudomonadati</taxon>
        <taxon>Bacteroidota</taxon>
        <taxon>Cytophagia</taxon>
        <taxon>Cytophagales</taxon>
        <taxon>Cyclobacteriaceae</taxon>
        <taxon>Litoribacter</taxon>
    </lineage>
</organism>
<dbReference type="InterPro" id="IPR036188">
    <property type="entry name" value="FAD/NAD-bd_sf"/>
</dbReference>
<keyword evidence="1" id="KW-0812">Transmembrane</keyword>
<keyword evidence="1" id="KW-0472">Membrane</keyword>